<evidence type="ECO:0000313" key="1">
    <source>
        <dbReference type="EMBL" id="BBZ16200.1"/>
    </source>
</evidence>
<dbReference type="Proteomes" id="UP000466187">
    <property type="component" value="Chromosome"/>
</dbReference>
<dbReference type="EMBL" id="AP022608">
    <property type="protein sequence ID" value="BBZ16200.1"/>
    <property type="molecule type" value="Genomic_DNA"/>
</dbReference>
<organism evidence="1 2">
    <name type="scientific">Mycolicibacterium gadium</name>
    <name type="common">Mycobacterium gadium</name>
    <dbReference type="NCBI Taxonomy" id="1794"/>
    <lineage>
        <taxon>Bacteria</taxon>
        <taxon>Bacillati</taxon>
        <taxon>Actinomycetota</taxon>
        <taxon>Actinomycetes</taxon>
        <taxon>Mycobacteriales</taxon>
        <taxon>Mycobacteriaceae</taxon>
        <taxon>Mycolicibacterium</taxon>
    </lineage>
</organism>
<gene>
    <name evidence="1" type="ORF">MGAD_05350</name>
</gene>
<evidence type="ECO:0000313" key="2">
    <source>
        <dbReference type="Proteomes" id="UP000466187"/>
    </source>
</evidence>
<dbReference type="KEGG" id="mgad:MGAD_05350"/>
<dbReference type="AlphaFoldDB" id="A0A7I7WGI1"/>
<reference evidence="1 2" key="1">
    <citation type="journal article" date="2019" name="Emerg. Microbes Infect.">
        <title>Comprehensive subspecies identification of 175 nontuberculous mycobacteria species based on 7547 genomic profiles.</title>
        <authorList>
            <person name="Matsumoto Y."/>
            <person name="Kinjo T."/>
            <person name="Motooka D."/>
            <person name="Nabeya D."/>
            <person name="Jung N."/>
            <person name="Uechi K."/>
            <person name="Horii T."/>
            <person name="Iida T."/>
            <person name="Fujita J."/>
            <person name="Nakamura S."/>
        </authorList>
    </citation>
    <scope>NUCLEOTIDE SEQUENCE [LARGE SCALE GENOMIC DNA]</scope>
    <source>
        <strain evidence="1 2">JCM 12688</strain>
    </source>
</reference>
<sequence>MRTRNKFRKPLRTLDEPSTEVRERVTHRVRTFKRSTAATVLGAAALALALGGLSEPAVSHAERKWDSDSYASCANVALKRMEKARPLSRK</sequence>
<protein>
    <submittedName>
        <fullName evidence="1">Uncharacterized protein</fullName>
    </submittedName>
</protein>
<proteinExistence type="predicted"/>
<name>A0A7I7WGI1_MYCGU</name>
<accession>A0A7I7WGI1</accession>